<dbReference type="Pfam" id="PF13530">
    <property type="entry name" value="SCP2_2"/>
    <property type="match status" value="1"/>
</dbReference>
<dbReference type="GO" id="GO:0034069">
    <property type="term" value="F:aminoglycoside N-acetyltransferase activity"/>
    <property type="evidence" value="ECO:0007669"/>
    <property type="project" value="TreeGrafter"/>
</dbReference>
<dbReference type="InterPro" id="IPR016181">
    <property type="entry name" value="Acyl_CoA_acyltransferase"/>
</dbReference>
<dbReference type="RefSeq" id="WP_137251767.1">
    <property type="nucleotide sequence ID" value="NZ_SZQA01000071.1"/>
</dbReference>
<feature type="domain" description="N-acetyltransferase" evidence="1">
    <location>
        <begin position="1"/>
        <end position="159"/>
    </location>
</feature>
<comment type="caution">
    <text evidence="2">The sequence shown here is derived from an EMBL/GenBank/DDBJ whole genome shotgun (WGS) entry which is preliminary data.</text>
</comment>
<dbReference type="InterPro" id="IPR025559">
    <property type="entry name" value="Eis_dom"/>
</dbReference>
<proteinExistence type="predicted"/>
<dbReference type="InterPro" id="IPR000182">
    <property type="entry name" value="GNAT_dom"/>
</dbReference>
<gene>
    <name evidence="2" type="ORF">FDA94_37470</name>
</gene>
<dbReference type="SUPFAM" id="SSF55718">
    <property type="entry name" value="SCP-like"/>
    <property type="match status" value="1"/>
</dbReference>
<dbReference type="PROSITE" id="PS51186">
    <property type="entry name" value="GNAT"/>
    <property type="match status" value="1"/>
</dbReference>
<dbReference type="InterPro" id="IPR041380">
    <property type="entry name" value="Acetyltransf_17"/>
</dbReference>
<dbReference type="Gene3D" id="3.40.630.30">
    <property type="match status" value="2"/>
</dbReference>
<dbReference type="InterPro" id="IPR036527">
    <property type="entry name" value="SCP2_sterol-bd_dom_sf"/>
</dbReference>
<accession>A0A4V5UWY4</accession>
<dbReference type="PANTHER" id="PTHR37817">
    <property type="entry name" value="N-ACETYLTRANSFERASE EIS"/>
    <property type="match status" value="1"/>
</dbReference>
<protein>
    <submittedName>
        <fullName evidence="2">GNAT family N-acetyltransferase</fullName>
    </submittedName>
</protein>
<keyword evidence="2" id="KW-0808">Transferase</keyword>
<sequence length="382" mass="40725">MDIRDLGEDDLDAVLDNRKRAFGPLSASDAATWRRMVTPLLSQGRCLGVFDGARLVATARLNPFTQWWHGRPQPMGGVAGVTVAPEDRGRGVGRMLMTAVLDRCSELGSAVSALYPATTPVYRSAGFEHAGSRLIATLPTEALRTIAPGAPVALRRMGPADTDELVALIGRVHAATRASGPLSYTPETWRVWLEDDDDFCYLADDGYVIYRWSGGDISVDSLVAASEATTRALWALVGTSSSVAKRVTATIAPDDPVLWLLRERSTDVVSPTRWMFRLVDPADAIARRGYSPAVTASVPFELTDPARPANDGTWLLEVADGAGSLTKGAGTGPALTINALSALYAGVPAVTLRMSGGLTGPTVFDDTLDAVFAAKPYLLDYF</sequence>
<dbReference type="GO" id="GO:0030649">
    <property type="term" value="P:aminoglycoside antibiotic catabolic process"/>
    <property type="evidence" value="ECO:0007669"/>
    <property type="project" value="TreeGrafter"/>
</dbReference>
<keyword evidence="3" id="KW-1185">Reference proteome</keyword>
<organism evidence="2 3">
    <name type="scientific">Herbidospora galbida</name>
    <dbReference type="NCBI Taxonomy" id="2575442"/>
    <lineage>
        <taxon>Bacteria</taxon>
        <taxon>Bacillati</taxon>
        <taxon>Actinomycetota</taxon>
        <taxon>Actinomycetes</taxon>
        <taxon>Streptosporangiales</taxon>
        <taxon>Streptosporangiaceae</taxon>
        <taxon>Herbidospora</taxon>
    </lineage>
</organism>
<dbReference type="AlphaFoldDB" id="A0A4V5UWY4"/>
<dbReference type="Pfam" id="PF17668">
    <property type="entry name" value="Acetyltransf_17"/>
    <property type="match status" value="1"/>
</dbReference>
<dbReference type="Pfam" id="PF13527">
    <property type="entry name" value="Acetyltransf_9"/>
    <property type="match status" value="1"/>
</dbReference>
<dbReference type="PANTHER" id="PTHR37817:SF1">
    <property type="entry name" value="N-ACETYLTRANSFERASE EIS"/>
    <property type="match status" value="1"/>
</dbReference>
<reference evidence="2 3" key="1">
    <citation type="submission" date="2019-04" db="EMBL/GenBank/DDBJ databases">
        <title>Herbidospora sp. NEAU-GS14.nov., a novel actinomycete isolated from soil.</title>
        <authorList>
            <person name="Han L."/>
        </authorList>
    </citation>
    <scope>NUCLEOTIDE SEQUENCE [LARGE SCALE GENOMIC DNA]</scope>
    <source>
        <strain evidence="2 3">NEAU-GS14</strain>
    </source>
</reference>
<evidence type="ECO:0000313" key="3">
    <source>
        <dbReference type="Proteomes" id="UP000308705"/>
    </source>
</evidence>
<dbReference type="OrthoDB" id="3498897at2"/>
<dbReference type="InterPro" id="IPR051554">
    <property type="entry name" value="Acetyltransferase_Eis"/>
</dbReference>
<evidence type="ECO:0000313" key="2">
    <source>
        <dbReference type="EMBL" id="TKK78673.1"/>
    </source>
</evidence>
<dbReference type="SUPFAM" id="SSF55729">
    <property type="entry name" value="Acyl-CoA N-acyltransferases (Nat)"/>
    <property type="match status" value="1"/>
</dbReference>
<dbReference type="CDD" id="cd04301">
    <property type="entry name" value="NAT_SF"/>
    <property type="match status" value="1"/>
</dbReference>
<name>A0A4V5UWY4_9ACTN</name>
<dbReference type="EMBL" id="SZQA01000071">
    <property type="protein sequence ID" value="TKK78673.1"/>
    <property type="molecule type" value="Genomic_DNA"/>
</dbReference>
<evidence type="ECO:0000259" key="1">
    <source>
        <dbReference type="PROSITE" id="PS51186"/>
    </source>
</evidence>
<dbReference type="Gene3D" id="3.30.1050.10">
    <property type="entry name" value="SCP2 sterol-binding domain"/>
    <property type="match status" value="1"/>
</dbReference>
<dbReference type="Proteomes" id="UP000308705">
    <property type="component" value="Unassembled WGS sequence"/>
</dbReference>